<organism evidence="2 3">
    <name type="scientific">Dictyobacter vulcani</name>
    <dbReference type="NCBI Taxonomy" id="2607529"/>
    <lineage>
        <taxon>Bacteria</taxon>
        <taxon>Bacillati</taxon>
        <taxon>Chloroflexota</taxon>
        <taxon>Ktedonobacteria</taxon>
        <taxon>Ktedonobacterales</taxon>
        <taxon>Dictyobacteraceae</taxon>
        <taxon>Dictyobacter</taxon>
    </lineage>
</organism>
<feature type="domain" description="Glycosyltransferase 2-like" evidence="1">
    <location>
        <begin position="44"/>
        <end position="222"/>
    </location>
</feature>
<dbReference type="InterPro" id="IPR001173">
    <property type="entry name" value="Glyco_trans_2-like"/>
</dbReference>
<proteinExistence type="predicted"/>
<keyword evidence="3" id="KW-1185">Reference proteome</keyword>
<dbReference type="EMBL" id="BKZW01000001">
    <property type="protein sequence ID" value="GER88302.1"/>
    <property type="molecule type" value="Genomic_DNA"/>
</dbReference>
<gene>
    <name evidence="2" type="ORF">KDW_24640</name>
</gene>
<dbReference type="SUPFAM" id="SSF53448">
    <property type="entry name" value="Nucleotide-diphospho-sugar transferases"/>
    <property type="match status" value="1"/>
</dbReference>
<dbReference type="CDD" id="cd00761">
    <property type="entry name" value="Glyco_tranf_GTA_type"/>
    <property type="match status" value="1"/>
</dbReference>
<reference evidence="2 3" key="1">
    <citation type="submission" date="2019-10" db="EMBL/GenBank/DDBJ databases">
        <title>Dictyobacter vulcani sp. nov., within the class Ktedonobacteria, isolated from soil of volcanic Mt. Zao.</title>
        <authorList>
            <person name="Zheng Y."/>
            <person name="Wang C.M."/>
            <person name="Sakai Y."/>
            <person name="Abe K."/>
            <person name="Yokota A."/>
            <person name="Yabe S."/>
        </authorList>
    </citation>
    <scope>NUCLEOTIDE SEQUENCE [LARGE SCALE GENOMIC DNA]</scope>
    <source>
        <strain evidence="2 3">W12</strain>
    </source>
</reference>
<comment type="caution">
    <text evidence="2">The sequence shown here is derived from an EMBL/GenBank/DDBJ whole genome shotgun (WGS) entry which is preliminary data.</text>
</comment>
<evidence type="ECO:0000313" key="3">
    <source>
        <dbReference type="Proteomes" id="UP000326912"/>
    </source>
</evidence>
<sequence length="236" mass="26728">MSIRDSFSHTGPISIRTRSTGAFRTGAKAQSEVAQQARTTFRFSVIICTYNRRNLVLAALASLRRQSLPAQYFEVIVVDNGSSDGTFNAIQTYLSANTVYQRSLEERWSIHCLLEERNGLAYARNTGITSSSGEILVFLDDDVLVDPYFLERLLATYEETQADAVGGCVNLHWESYKPYWLTYDMLPTFGYYVPFHSRTQLPDDLSFSNSCFSLKRQVLQQVGGFSPFLTKRLHSP</sequence>
<dbReference type="AlphaFoldDB" id="A0A5J4KMD0"/>
<evidence type="ECO:0000259" key="1">
    <source>
        <dbReference type="Pfam" id="PF00535"/>
    </source>
</evidence>
<name>A0A5J4KMD0_9CHLR</name>
<dbReference type="InterPro" id="IPR050834">
    <property type="entry name" value="Glycosyltransf_2"/>
</dbReference>
<dbReference type="RefSeq" id="WP_151756220.1">
    <property type="nucleotide sequence ID" value="NZ_BKZW01000001.1"/>
</dbReference>
<dbReference type="InterPro" id="IPR029044">
    <property type="entry name" value="Nucleotide-diphossugar_trans"/>
</dbReference>
<accession>A0A5J4KMD0</accession>
<dbReference type="PANTHER" id="PTHR43685:SF2">
    <property type="entry name" value="GLYCOSYLTRANSFERASE 2-LIKE DOMAIN-CONTAINING PROTEIN"/>
    <property type="match status" value="1"/>
</dbReference>
<dbReference type="PANTHER" id="PTHR43685">
    <property type="entry name" value="GLYCOSYLTRANSFERASE"/>
    <property type="match status" value="1"/>
</dbReference>
<dbReference type="Gene3D" id="3.90.550.10">
    <property type="entry name" value="Spore Coat Polysaccharide Biosynthesis Protein SpsA, Chain A"/>
    <property type="match status" value="1"/>
</dbReference>
<evidence type="ECO:0000313" key="2">
    <source>
        <dbReference type="EMBL" id="GER88302.1"/>
    </source>
</evidence>
<dbReference type="Pfam" id="PF00535">
    <property type="entry name" value="Glycos_transf_2"/>
    <property type="match status" value="1"/>
</dbReference>
<dbReference type="Proteomes" id="UP000326912">
    <property type="component" value="Unassembled WGS sequence"/>
</dbReference>
<protein>
    <recommendedName>
        <fullName evidence="1">Glycosyltransferase 2-like domain-containing protein</fullName>
    </recommendedName>
</protein>